<comment type="caution">
    <text evidence="3">The sequence shown here is derived from an EMBL/GenBank/DDBJ whole genome shotgun (WGS) entry which is preliminary data.</text>
</comment>
<keyword evidence="4" id="KW-1185">Reference proteome</keyword>
<sequence length="69" mass="6802">MIMNTRAVIISLCLFAIGAIATPIASSSSTAFDSSSSGAEASSSQSGSSGTVNPTRPVPPGVDPVFLVS</sequence>
<name>A0A409VEI6_9AGAR</name>
<evidence type="ECO:0000256" key="2">
    <source>
        <dbReference type="SAM" id="SignalP"/>
    </source>
</evidence>
<dbReference type="InParanoid" id="A0A409VEI6"/>
<dbReference type="EMBL" id="NHTK01006118">
    <property type="protein sequence ID" value="PPQ63577.1"/>
    <property type="molecule type" value="Genomic_DNA"/>
</dbReference>
<organism evidence="3 4">
    <name type="scientific">Panaeolus cyanescens</name>
    <dbReference type="NCBI Taxonomy" id="181874"/>
    <lineage>
        <taxon>Eukaryota</taxon>
        <taxon>Fungi</taxon>
        <taxon>Dikarya</taxon>
        <taxon>Basidiomycota</taxon>
        <taxon>Agaricomycotina</taxon>
        <taxon>Agaricomycetes</taxon>
        <taxon>Agaricomycetidae</taxon>
        <taxon>Agaricales</taxon>
        <taxon>Agaricineae</taxon>
        <taxon>Galeropsidaceae</taxon>
        <taxon>Panaeolus</taxon>
    </lineage>
</organism>
<evidence type="ECO:0000313" key="4">
    <source>
        <dbReference type="Proteomes" id="UP000284842"/>
    </source>
</evidence>
<gene>
    <name evidence="3" type="ORF">CVT24_004874</name>
</gene>
<feature type="signal peptide" evidence="2">
    <location>
        <begin position="1"/>
        <end position="21"/>
    </location>
</feature>
<protein>
    <submittedName>
        <fullName evidence="3">Uncharacterized protein</fullName>
    </submittedName>
</protein>
<reference evidence="3 4" key="1">
    <citation type="journal article" date="2018" name="Evol. Lett.">
        <title>Horizontal gene cluster transfer increased hallucinogenic mushroom diversity.</title>
        <authorList>
            <person name="Reynolds H.T."/>
            <person name="Vijayakumar V."/>
            <person name="Gluck-Thaler E."/>
            <person name="Korotkin H.B."/>
            <person name="Matheny P.B."/>
            <person name="Slot J.C."/>
        </authorList>
    </citation>
    <scope>NUCLEOTIDE SEQUENCE [LARGE SCALE GENOMIC DNA]</scope>
    <source>
        <strain evidence="3 4">2629</strain>
    </source>
</reference>
<feature type="chain" id="PRO_5019163876" evidence="2">
    <location>
        <begin position="22"/>
        <end position="69"/>
    </location>
</feature>
<dbReference type="AlphaFoldDB" id="A0A409VEI6"/>
<keyword evidence="2" id="KW-0732">Signal</keyword>
<feature type="compositionally biased region" description="Low complexity" evidence="1">
    <location>
        <begin position="27"/>
        <end position="50"/>
    </location>
</feature>
<evidence type="ECO:0000313" key="3">
    <source>
        <dbReference type="EMBL" id="PPQ63577.1"/>
    </source>
</evidence>
<evidence type="ECO:0000256" key="1">
    <source>
        <dbReference type="SAM" id="MobiDB-lite"/>
    </source>
</evidence>
<feature type="region of interest" description="Disordered" evidence="1">
    <location>
        <begin position="27"/>
        <end position="69"/>
    </location>
</feature>
<accession>A0A409VEI6</accession>
<dbReference type="Proteomes" id="UP000284842">
    <property type="component" value="Unassembled WGS sequence"/>
</dbReference>
<proteinExistence type="predicted"/>